<keyword evidence="7" id="KW-1185">Reference proteome</keyword>
<dbReference type="InterPro" id="IPR047057">
    <property type="entry name" value="MerR_fam"/>
</dbReference>
<evidence type="ECO:0000256" key="4">
    <source>
        <dbReference type="ARBA" id="ARBA00023163"/>
    </source>
</evidence>
<dbReference type="PANTHER" id="PTHR30204">
    <property type="entry name" value="REDOX-CYCLING DRUG-SENSING TRANSCRIPTIONAL ACTIVATOR SOXR"/>
    <property type="match status" value="1"/>
</dbReference>
<evidence type="ECO:0000256" key="1">
    <source>
        <dbReference type="ARBA" id="ARBA00022491"/>
    </source>
</evidence>
<dbReference type="InterPro" id="IPR009061">
    <property type="entry name" value="DNA-bd_dom_put_sf"/>
</dbReference>
<dbReference type="Gene3D" id="1.10.1660.10">
    <property type="match status" value="1"/>
</dbReference>
<dbReference type="EMBL" id="JBHTEY010000004">
    <property type="protein sequence ID" value="MFC7615236.1"/>
    <property type="molecule type" value="Genomic_DNA"/>
</dbReference>
<accession>A0ABW2TPB0</accession>
<protein>
    <submittedName>
        <fullName evidence="6">MerR family transcriptional regulator</fullName>
    </submittedName>
</protein>
<dbReference type="Proteomes" id="UP001596512">
    <property type="component" value="Unassembled WGS sequence"/>
</dbReference>
<dbReference type="PROSITE" id="PS50937">
    <property type="entry name" value="HTH_MERR_2"/>
    <property type="match status" value="1"/>
</dbReference>
<evidence type="ECO:0000313" key="7">
    <source>
        <dbReference type="Proteomes" id="UP001596512"/>
    </source>
</evidence>
<dbReference type="PRINTS" id="PR00040">
    <property type="entry name" value="HTHMERR"/>
</dbReference>
<dbReference type="Pfam" id="PF13411">
    <property type="entry name" value="MerR_1"/>
    <property type="match status" value="1"/>
</dbReference>
<dbReference type="CDD" id="cd00592">
    <property type="entry name" value="HTH_MerR-like"/>
    <property type="match status" value="1"/>
</dbReference>
<name>A0ABW2TPB0_9PSEU</name>
<dbReference type="SUPFAM" id="SSF46955">
    <property type="entry name" value="Putative DNA-binding domain"/>
    <property type="match status" value="1"/>
</dbReference>
<organism evidence="6 7">
    <name type="scientific">Actinokineospora soli</name>
    <dbReference type="NCBI Taxonomy" id="1048753"/>
    <lineage>
        <taxon>Bacteria</taxon>
        <taxon>Bacillati</taxon>
        <taxon>Actinomycetota</taxon>
        <taxon>Actinomycetes</taxon>
        <taxon>Pseudonocardiales</taxon>
        <taxon>Pseudonocardiaceae</taxon>
        <taxon>Actinokineospora</taxon>
    </lineage>
</organism>
<keyword evidence="1" id="KW-0678">Repressor</keyword>
<feature type="domain" description="HTH merR-type" evidence="5">
    <location>
        <begin position="1"/>
        <end position="68"/>
    </location>
</feature>
<keyword evidence="3" id="KW-0238">DNA-binding</keyword>
<evidence type="ECO:0000313" key="6">
    <source>
        <dbReference type="EMBL" id="MFC7615236.1"/>
    </source>
</evidence>
<evidence type="ECO:0000256" key="3">
    <source>
        <dbReference type="ARBA" id="ARBA00023125"/>
    </source>
</evidence>
<sequence>MTIGELAARFGLAPHVLRHWEAMGLLAPARSAGGRRVYDEGHVTAVAVIQLGKDSGLSLEQIGTLLSLPGARRELLAEHRAALRARIEALRASLALLDHAVECPAEDFRTCPDFAAKVDAYVSAPRAGRRAAEPAFG</sequence>
<evidence type="ECO:0000256" key="2">
    <source>
        <dbReference type="ARBA" id="ARBA00023015"/>
    </source>
</evidence>
<gene>
    <name evidence="6" type="ORF">ACFQV2_18715</name>
</gene>
<comment type="caution">
    <text evidence="6">The sequence shown here is derived from an EMBL/GenBank/DDBJ whole genome shotgun (WGS) entry which is preliminary data.</text>
</comment>
<evidence type="ECO:0000259" key="5">
    <source>
        <dbReference type="PROSITE" id="PS50937"/>
    </source>
</evidence>
<reference evidence="7" key="1">
    <citation type="journal article" date="2019" name="Int. J. Syst. Evol. Microbiol.">
        <title>The Global Catalogue of Microorganisms (GCM) 10K type strain sequencing project: providing services to taxonomists for standard genome sequencing and annotation.</title>
        <authorList>
            <consortium name="The Broad Institute Genomics Platform"/>
            <consortium name="The Broad Institute Genome Sequencing Center for Infectious Disease"/>
            <person name="Wu L."/>
            <person name="Ma J."/>
        </authorList>
    </citation>
    <scope>NUCLEOTIDE SEQUENCE [LARGE SCALE GENOMIC DNA]</scope>
    <source>
        <strain evidence="7">JCM 17695</strain>
    </source>
</reference>
<dbReference type="SMART" id="SM00422">
    <property type="entry name" value="HTH_MERR"/>
    <property type="match status" value="1"/>
</dbReference>
<keyword evidence="2" id="KW-0805">Transcription regulation</keyword>
<dbReference type="PANTHER" id="PTHR30204:SF69">
    <property type="entry name" value="MERR-FAMILY TRANSCRIPTIONAL REGULATOR"/>
    <property type="match status" value="1"/>
</dbReference>
<dbReference type="InterPro" id="IPR000551">
    <property type="entry name" value="MerR-type_HTH_dom"/>
</dbReference>
<keyword evidence="4" id="KW-0804">Transcription</keyword>
<proteinExistence type="predicted"/>